<keyword evidence="4" id="KW-0106">Calcium</keyword>
<dbReference type="GO" id="GO:0046872">
    <property type="term" value="F:metal ion binding"/>
    <property type="evidence" value="ECO:0007669"/>
    <property type="project" value="UniProtKB-KW"/>
</dbReference>
<feature type="domain" description="Sulfatase N-terminal" evidence="5">
    <location>
        <begin position="62"/>
        <end position="421"/>
    </location>
</feature>
<protein>
    <submittedName>
        <fullName evidence="6">Sulfatase-like hydrolase/transferase</fullName>
    </submittedName>
</protein>
<dbReference type="Proteomes" id="UP001217500">
    <property type="component" value="Chromosome"/>
</dbReference>
<dbReference type="GO" id="GO:0004065">
    <property type="term" value="F:arylsulfatase activity"/>
    <property type="evidence" value="ECO:0007669"/>
    <property type="project" value="TreeGrafter"/>
</dbReference>
<comment type="similarity">
    <text evidence="1">Belongs to the sulfatase family.</text>
</comment>
<dbReference type="Pfam" id="PF00884">
    <property type="entry name" value="Sulfatase"/>
    <property type="match status" value="1"/>
</dbReference>
<sequence>MIRTRTAWLAGAALVVAAGLGALYQYRIYIPGIIDRISDPIAKNQPVVWEKGPTPTGEKGPPNIIVVLVDDLGINDISTFGGGVADGAVQTPSIDAIAAEGATFTSGYAGNATCAPSRAAIMTGRFATRFGFEFTPAPVPFHRLLGSFDYGPQQAVYHADREADTIPLDDQGLPSEEITVAELLQQRGYRTLFLGKWHLGGAEKFRPHNQGFDEWLGFMPGAAMFLPKDHPDVVNSVHDFDPIDRFLWANLTYAVSHNGGQRFHPDRYMTDYLADQAVSAIEANAGRPFFMYLALNAPHTPLQALKSDYDALSGIADHRLRVYGAMIRAVDRAVGKVEAALDKAGIADNTMVIFTSDNGGASYIGFPDINKPYRGWKASFFEGGIRVPMLVSWPDRIPAGVVIDEPAAHVDIFATAAAAAGAPLPTDRQIDGQDMLARIANPDAPPADRALFWRSDHYRVLLHKGWKLQVSELPKKTWLFNLNEDPTEQVNLAEREPARLAAMRAALDALNAEQATPIWPSLVAPPVYIDKNILEEKTPEDEYVNWAN</sequence>
<dbReference type="Gene3D" id="3.30.1120.10">
    <property type="match status" value="1"/>
</dbReference>
<keyword evidence="3 6" id="KW-0378">Hydrolase</keyword>
<dbReference type="AlphaFoldDB" id="A0AAF0BK40"/>
<evidence type="ECO:0000256" key="4">
    <source>
        <dbReference type="ARBA" id="ARBA00022837"/>
    </source>
</evidence>
<dbReference type="PANTHER" id="PTHR42693:SF53">
    <property type="entry name" value="ENDO-4-O-SULFATASE"/>
    <property type="match status" value="1"/>
</dbReference>
<evidence type="ECO:0000259" key="5">
    <source>
        <dbReference type="Pfam" id="PF00884"/>
    </source>
</evidence>
<organism evidence="6 7">
    <name type="scientific">Gimibacter soli</name>
    <dbReference type="NCBI Taxonomy" id="3024400"/>
    <lineage>
        <taxon>Bacteria</taxon>
        <taxon>Pseudomonadati</taxon>
        <taxon>Pseudomonadota</taxon>
        <taxon>Alphaproteobacteria</taxon>
        <taxon>Kordiimonadales</taxon>
        <taxon>Temperatibacteraceae</taxon>
        <taxon>Gimibacter</taxon>
    </lineage>
</organism>
<dbReference type="Gene3D" id="3.40.720.10">
    <property type="entry name" value="Alkaline Phosphatase, subunit A"/>
    <property type="match status" value="1"/>
</dbReference>
<gene>
    <name evidence="6" type="ORF">PH603_15025</name>
</gene>
<keyword evidence="7" id="KW-1185">Reference proteome</keyword>
<dbReference type="KEGG" id="gso:PH603_15025"/>
<dbReference type="RefSeq" id="WP_289503499.1">
    <property type="nucleotide sequence ID" value="NZ_CP116805.1"/>
</dbReference>
<evidence type="ECO:0000256" key="1">
    <source>
        <dbReference type="ARBA" id="ARBA00008779"/>
    </source>
</evidence>
<accession>A0AAF0BK40</accession>
<evidence type="ECO:0000313" key="6">
    <source>
        <dbReference type="EMBL" id="WCL53849.1"/>
    </source>
</evidence>
<dbReference type="InterPro" id="IPR000917">
    <property type="entry name" value="Sulfatase_N"/>
</dbReference>
<dbReference type="InterPro" id="IPR017850">
    <property type="entry name" value="Alkaline_phosphatase_core_sf"/>
</dbReference>
<keyword evidence="2" id="KW-0479">Metal-binding</keyword>
<dbReference type="PANTHER" id="PTHR42693">
    <property type="entry name" value="ARYLSULFATASE FAMILY MEMBER"/>
    <property type="match status" value="1"/>
</dbReference>
<dbReference type="EMBL" id="CP116805">
    <property type="protein sequence ID" value="WCL53849.1"/>
    <property type="molecule type" value="Genomic_DNA"/>
</dbReference>
<dbReference type="PROSITE" id="PS00523">
    <property type="entry name" value="SULFATASE_1"/>
    <property type="match status" value="1"/>
</dbReference>
<dbReference type="InterPro" id="IPR024607">
    <property type="entry name" value="Sulfatase_CS"/>
</dbReference>
<proteinExistence type="inferred from homology"/>
<dbReference type="SUPFAM" id="SSF53649">
    <property type="entry name" value="Alkaline phosphatase-like"/>
    <property type="match status" value="1"/>
</dbReference>
<dbReference type="InterPro" id="IPR050738">
    <property type="entry name" value="Sulfatase"/>
</dbReference>
<reference evidence="6" key="1">
    <citation type="submission" date="2023-01" db="EMBL/GenBank/DDBJ databases">
        <title>The genome sequence of Kordiimonadaceae bacterium 6D33.</title>
        <authorList>
            <person name="Liu Y."/>
        </authorList>
    </citation>
    <scope>NUCLEOTIDE SEQUENCE</scope>
    <source>
        <strain evidence="6">6D33</strain>
    </source>
</reference>
<evidence type="ECO:0000313" key="7">
    <source>
        <dbReference type="Proteomes" id="UP001217500"/>
    </source>
</evidence>
<evidence type="ECO:0000256" key="2">
    <source>
        <dbReference type="ARBA" id="ARBA00022723"/>
    </source>
</evidence>
<evidence type="ECO:0000256" key="3">
    <source>
        <dbReference type="ARBA" id="ARBA00022801"/>
    </source>
</evidence>
<name>A0AAF0BK40_9PROT</name>